<comment type="caution">
    <text evidence="1">The sequence shown here is derived from an EMBL/GenBank/DDBJ whole genome shotgun (WGS) entry which is preliminary data.</text>
</comment>
<protein>
    <submittedName>
        <fullName evidence="1">Uncharacterized protein</fullName>
    </submittedName>
</protein>
<reference evidence="1 2" key="1">
    <citation type="submission" date="2023-11" db="EMBL/GenBank/DDBJ databases">
        <title>Lentzea sokolovensis, sp. nov., Lentzea kristufkii, sp. nov., and Lentzea miocenensis, sp. nov., rare actinobacteria from Sokolov Coal Basin, Miocene lacustrine sediment, Czech Republic.</title>
        <authorList>
            <person name="Lara A."/>
            <person name="Kotroba L."/>
            <person name="Nouioui I."/>
            <person name="Neumann-Schaal M."/>
            <person name="Mast Y."/>
            <person name="Chronakova A."/>
        </authorList>
    </citation>
    <scope>NUCLEOTIDE SEQUENCE [LARGE SCALE GENOMIC DNA]</scope>
    <source>
        <strain evidence="1 2">BCCO 10_0061</strain>
    </source>
</reference>
<evidence type="ECO:0000313" key="2">
    <source>
        <dbReference type="Proteomes" id="UP001285352"/>
    </source>
</evidence>
<keyword evidence="2" id="KW-1185">Reference proteome</keyword>
<evidence type="ECO:0000313" key="1">
    <source>
        <dbReference type="EMBL" id="MDX8146502.1"/>
    </source>
</evidence>
<dbReference type="EMBL" id="JAXAVU010000012">
    <property type="protein sequence ID" value="MDX8146502.1"/>
    <property type="molecule type" value="Genomic_DNA"/>
</dbReference>
<sequence length="121" mass="13185">MALRNIPVVFEAYRLLVTEAPTIKMRKDEKTGEFVPATDFRGVQQFQVSVFAKPLPNDEGYQGKGEELKVTMSVDPGDDITEGMYVSLISPTVSMWQNDMGAGLSFKAEGIVPAAAVRSVA</sequence>
<name>A0ABU4V3X8_9PSEU</name>
<dbReference type="Proteomes" id="UP001285352">
    <property type="component" value="Unassembled WGS sequence"/>
</dbReference>
<organism evidence="1 2">
    <name type="scientific">Lentzea sokolovensis</name>
    <dbReference type="NCBI Taxonomy" id="3095429"/>
    <lineage>
        <taxon>Bacteria</taxon>
        <taxon>Bacillati</taxon>
        <taxon>Actinomycetota</taxon>
        <taxon>Actinomycetes</taxon>
        <taxon>Pseudonocardiales</taxon>
        <taxon>Pseudonocardiaceae</taxon>
        <taxon>Lentzea</taxon>
    </lineage>
</organism>
<accession>A0ABU4V3X8</accession>
<proteinExistence type="predicted"/>
<dbReference type="RefSeq" id="WP_319978579.1">
    <property type="nucleotide sequence ID" value="NZ_JAXAVU010000012.1"/>
</dbReference>
<gene>
    <name evidence="1" type="ORF">SK854_30615</name>
</gene>